<evidence type="ECO:0000256" key="10">
    <source>
        <dbReference type="ARBA" id="ARBA00023012"/>
    </source>
</evidence>
<evidence type="ECO:0000256" key="3">
    <source>
        <dbReference type="ARBA" id="ARBA00004236"/>
    </source>
</evidence>
<feature type="domain" description="Histidine kinase" evidence="13">
    <location>
        <begin position="267"/>
        <end position="478"/>
    </location>
</feature>
<dbReference type="Gene3D" id="6.10.340.10">
    <property type="match status" value="1"/>
</dbReference>
<feature type="compositionally biased region" description="Polar residues" evidence="12">
    <location>
        <begin position="468"/>
        <end position="478"/>
    </location>
</feature>
<dbReference type="Pfam" id="PF00512">
    <property type="entry name" value="HisKA"/>
    <property type="match status" value="1"/>
</dbReference>
<accession>A0A1H1MPF1</accession>
<dbReference type="InterPro" id="IPR003661">
    <property type="entry name" value="HisK_dim/P_dom"/>
</dbReference>
<evidence type="ECO:0000256" key="8">
    <source>
        <dbReference type="ARBA" id="ARBA00022777"/>
    </source>
</evidence>
<name>A0A1H1MPF1_9ACTN</name>
<evidence type="ECO:0000256" key="2">
    <source>
        <dbReference type="ARBA" id="ARBA00001968"/>
    </source>
</evidence>
<dbReference type="GO" id="GO:0005509">
    <property type="term" value="F:calcium ion binding"/>
    <property type="evidence" value="ECO:0007669"/>
    <property type="project" value="UniProtKB-ARBA"/>
</dbReference>
<feature type="region of interest" description="Disordered" evidence="12">
    <location>
        <begin position="459"/>
        <end position="478"/>
    </location>
</feature>
<protein>
    <recommendedName>
        <fullName evidence="4">histidine kinase</fullName>
        <ecNumber evidence="4">2.7.13.3</ecNumber>
    </recommendedName>
</protein>
<comment type="subcellular location">
    <subcellularLocation>
        <location evidence="3">Cell membrane</location>
    </subcellularLocation>
</comment>
<evidence type="ECO:0000256" key="11">
    <source>
        <dbReference type="ARBA" id="ARBA00023136"/>
    </source>
</evidence>
<keyword evidence="6" id="KW-0808">Transferase</keyword>
<dbReference type="EC" id="2.7.13.3" evidence="4"/>
<evidence type="ECO:0000313" key="15">
    <source>
        <dbReference type="EMBL" id="SDR88480.1"/>
    </source>
</evidence>
<dbReference type="InterPro" id="IPR036890">
    <property type="entry name" value="HATPase_C_sf"/>
</dbReference>
<dbReference type="FunFam" id="3.30.565.10:FF:000006">
    <property type="entry name" value="Sensor histidine kinase WalK"/>
    <property type="match status" value="1"/>
</dbReference>
<evidence type="ECO:0000256" key="9">
    <source>
        <dbReference type="ARBA" id="ARBA00022989"/>
    </source>
</evidence>
<dbReference type="AlphaFoldDB" id="A0A1H1MPF1"/>
<dbReference type="Pfam" id="PF02518">
    <property type="entry name" value="HATPase_c"/>
    <property type="match status" value="1"/>
</dbReference>
<dbReference type="EMBL" id="LT629757">
    <property type="protein sequence ID" value="SDR88480.1"/>
    <property type="molecule type" value="Genomic_DNA"/>
</dbReference>
<dbReference type="FunFam" id="1.10.287.130:FF:000001">
    <property type="entry name" value="Two-component sensor histidine kinase"/>
    <property type="match status" value="1"/>
</dbReference>
<dbReference type="InterPro" id="IPR004358">
    <property type="entry name" value="Sig_transdc_His_kin-like_C"/>
</dbReference>
<organism evidence="15 16">
    <name type="scientific">Nocardioides scoriae</name>
    <dbReference type="NCBI Taxonomy" id="642780"/>
    <lineage>
        <taxon>Bacteria</taxon>
        <taxon>Bacillati</taxon>
        <taxon>Actinomycetota</taxon>
        <taxon>Actinomycetes</taxon>
        <taxon>Propionibacteriales</taxon>
        <taxon>Nocardioidaceae</taxon>
        <taxon>Nocardioides</taxon>
    </lineage>
</organism>
<dbReference type="PANTHER" id="PTHR45436:SF5">
    <property type="entry name" value="SENSOR HISTIDINE KINASE TRCS"/>
    <property type="match status" value="1"/>
</dbReference>
<dbReference type="CDD" id="cd06225">
    <property type="entry name" value="HAMP"/>
    <property type="match status" value="1"/>
</dbReference>
<feature type="region of interest" description="Disordered" evidence="12">
    <location>
        <begin position="51"/>
        <end position="79"/>
    </location>
</feature>
<dbReference type="GO" id="GO:0005886">
    <property type="term" value="C:plasma membrane"/>
    <property type="evidence" value="ECO:0007669"/>
    <property type="project" value="UniProtKB-SubCell"/>
</dbReference>
<comment type="cofactor">
    <cofactor evidence="2">
        <name>a divalent metal cation</name>
        <dbReference type="ChEBI" id="CHEBI:60240"/>
    </cofactor>
</comment>
<evidence type="ECO:0000313" key="16">
    <source>
        <dbReference type="Proteomes" id="UP000198859"/>
    </source>
</evidence>
<dbReference type="Gene3D" id="1.10.287.130">
    <property type="match status" value="1"/>
</dbReference>
<dbReference type="PANTHER" id="PTHR45436">
    <property type="entry name" value="SENSOR HISTIDINE KINASE YKOH"/>
    <property type="match status" value="1"/>
</dbReference>
<dbReference type="RefSeq" id="WP_091725985.1">
    <property type="nucleotide sequence ID" value="NZ_LT629757.1"/>
</dbReference>
<dbReference type="InterPro" id="IPR003660">
    <property type="entry name" value="HAMP_dom"/>
</dbReference>
<comment type="catalytic activity">
    <reaction evidence="1">
        <text>ATP + protein L-histidine = ADP + protein N-phospho-L-histidine.</text>
        <dbReference type="EC" id="2.7.13.3"/>
    </reaction>
</comment>
<dbReference type="Gene3D" id="3.30.565.10">
    <property type="entry name" value="Histidine kinase-like ATPase, C-terminal domain"/>
    <property type="match status" value="1"/>
</dbReference>
<sequence length="478" mass="50459">MRAPRTLTARLVVTAVLLVAVVSALIGAVSTVALRNQQLAQLDRDVQSSLNRAFGDGDRDNRGADDGGPPPGPGNQAPNTIFAVLEPAGSSTASGGLVFQRDSNTRRDLSSRALARLGDVPTDDDVHGVDLPGLGSYRVSTRALSNGAVVVSGLPTHPVDETVATLVGYEALLVLLGLGVAAGLGTVVVRRQLRPLNEVAATADRVSRLPLASGDIDLDERVPAHLTDERTEVGRVGSALNSLLVHVESSLEARHRSEQQVRQFVADASHELRTPLATIHGYAELSRRTPDDPVALSGALTKVETETDRMSALVEDLLLLARLDSGRPLERTEVDVTLLLLESVTDARVLSPAHHWKLELPDEPVTVTGDENRLHQVVRNLLGNARAHTPPGTTVTVAAAVVGDEVRVSVHDDGPGFPPALVEHAFERFTRGDSSRTRASGGAGLGLSLVAAISEAHRGRASVDSRPGDTTLTVSLPR</sequence>
<proteinExistence type="predicted"/>
<reference evidence="16" key="1">
    <citation type="submission" date="2016-10" db="EMBL/GenBank/DDBJ databases">
        <authorList>
            <person name="Varghese N."/>
            <person name="Submissions S."/>
        </authorList>
    </citation>
    <scope>NUCLEOTIDE SEQUENCE [LARGE SCALE GENOMIC DNA]</scope>
    <source>
        <strain evidence="16">DSM 22127</strain>
    </source>
</reference>
<keyword evidence="10" id="KW-0902">Two-component regulatory system</keyword>
<keyword evidence="7" id="KW-0812">Transmembrane</keyword>
<dbReference type="InterPro" id="IPR036097">
    <property type="entry name" value="HisK_dim/P_sf"/>
</dbReference>
<evidence type="ECO:0000256" key="6">
    <source>
        <dbReference type="ARBA" id="ARBA00022679"/>
    </source>
</evidence>
<dbReference type="SMART" id="SM00388">
    <property type="entry name" value="HisKA"/>
    <property type="match status" value="1"/>
</dbReference>
<evidence type="ECO:0000259" key="13">
    <source>
        <dbReference type="PROSITE" id="PS50109"/>
    </source>
</evidence>
<dbReference type="SUPFAM" id="SSF47384">
    <property type="entry name" value="Homodimeric domain of signal transducing histidine kinase"/>
    <property type="match status" value="1"/>
</dbReference>
<gene>
    <name evidence="15" type="ORF">SAMN04488570_0638</name>
</gene>
<keyword evidence="8 15" id="KW-0418">Kinase</keyword>
<dbReference type="Pfam" id="PF00672">
    <property type="entry name" value="HAMP"/>
    <property type="match status" value="1"/>
</dbReference>
<evidence type="ECO:0000259" key="14">
    <source>
        <dbReference type="PROSITE" id="PS50885"/>
    </source>
</evidence>
<dbReference type="PROSITE" id="PS50885">
    <property type="entry name" value="HAMP"/>
    <property type="match status" value="1"/>
</dbReference>
<evidence type="ECO:0000256" key="7">
    <source>
        <dbReference type="ARBA" id="ARBA00022692"/>
    </source>
</evidence>
<dbReference type="PRINTS" id="PR00344">
    <property type="entry name" value="BCTRLSENSOR"/>
</dbReference>
<feature type="compositionally biased region" description="Basic and acidic residues" evidence="12">
    <location>
        <begin position="55"/>
        <end position="65"/>
    </location>
</feature>
<dbReference type="SMART" id="SM00304">
    <property type="entry name" value="HAMP"/>
    <property type="match status" value="1"/>
</dbReference>
<dbReference type="SUPFAM" id="SSF55874">
    <property type="entry name" value="ATPase domain of HSP90 chaperone/DNA topoisomerase II/histidine kinase"/>
    <property type="match status" value="1"/>
</dbReference>
<dbReference type="OrthoDB" id="9786919at2"/>
<dbReference type="SMART" id="SM00387">
    <property type="entry name" value="HATPase_c"/>
    <property type="match status" value="1"/>
</dbReference>
<dbReference type="Proteomes" id="UP000198859">
    <property type="component" value="Chromosome I"/>
</dbReference>
<keyword evidence="9" id="KW-1133">Transmembrane helix</keyword>
<dbReference type="PROSITE" id="PS50109">
    <property type="entry name" value="HIS_KIN"/>
    <property type="match status" value="1"/>
</dbReference>
<dbReference type="InterPro" id="IPR005467">
    <property type="entry name" value="His_kinase_dom"/>
</dbReference>
<dbReference type="CDD" id="cd00082">
    <property type="entry name" value="HisKA"/>
    <property type="match status" value="1"/>
</dbReference>
<keyword evidence="5" id="KW-0597">Phosphoprotein</keyword>
<keyword evidence="16" id="KW-1185">Reference proteome</keyword>
<evidence type="ECO:0000256" key="1">
    <source>
        <dbReference type="ARBA" id="ARBA00000085"/>
    </source>
</evidence>
<evidence type="ECO:0000256" key="5">
    <source>
        <dbReference type="ARBA" id="ARBA00022553"/>
    </source>
</evidence>
<dbReference type="CDD" id="cd00075">
    <property type="entry name" value="HATPase"/>
    <property type="match status" value="1"/>
</dbReference>
<dbReference type="GO" id="GO:0000155">
    <property type="term" value="F:phosphorelay sensor kinase activity"/>
    <property type="evidence" value="ECO:0007669"/>
    <property type="project" value="InterPro"/>
</dbReference>
<dbReference type="InterPro" id="IPR050428">
    <property type="entry name" value="TCS_sensor_his_kinase"/>
</dbReference>
<evidence type="ECO:0000256" key="4">
    <source>
        <dbReference type="ARBA" id="ARBA00012438"/>
    </source>
</evidence>
<feature type="domain" description="HAMP" evidence="14">
    <location>
        <begin position="190"/>
        <end position="252"/>
    </location>
</feature>
<keyword evidence="11" id="KW-0472">Membrane</keyword>
<dbReference type="STRING" id="642780.SAMN04488570_0638"/>
<evidence type="ECO:0000256" key="12">
    <source>
        <dbReference type="SAM" id="MobiDB-lite"/>
    </source>
</evidence>
<dbReference type="InterPro" id="IPR003594">
    <property type="entry name" value="HATPase_dom"/>
</dbReference>